<dbReference type="GO" id="GO:0004519">
    <property type="term" value="F:endonuclease activity"/>
    <property type="evidence" value="ECO:0007669"/>
    <property type="project" value="InterPro"/>
</dbReference>
<proteinExistence type="predicted"/>
<evidence type="ECO:0000256" key="1">
    <source>
        <dbReference type="ARBA" id="ARBA00023125"/>
    </source>
</evidence>
<dbReference type="AlphaFoldDB" id="A0A845DAK2"/>
<evidence type="ECO:0000313" key="4">
    <source>
        <dbReference type="Proteomes" id="UP000449092"/>
    </source>
</evidence>
<dbReference type="EMBL" id="VXOY01000027">
    <property type="protein sequence ID" value="MYE38479.1"/>
    <property type="molecule type" value="Genomic_DNA"/>
</dbReference>
<feature type="domain" description="Endonuclease NucS C-terminal" evidence="2">
    <location>
        <begin position="202"/>
        <end position="308"/>
    </location>
</feature>
<dbReference type="Gene3D" id="3.40.1350.10">
    <property type="match status" value="1"/>
</dbReference>
<dbReference type="InterPro" id="IPR002793">
    <property type="entry name" value="Endonuclease_NucS"/>
</dbReference>
<evidence type="ECO:0000313" key="3">
    <source>
        <dbReference type="EMBL" id="MYE38479.1"/>
    </source>
</evidence>
<evidence type="ECO:0000259" key="2">
    <source>
        <dbReference type="Pfam" id="PF01939"/>
    </source>
</evidence>
<organism evidence="3 4">
    <name type="scientific">Candidatus Spechtbacteria bacterium SB0662_bin_43</name>
    <dbReference type="NCBI Taxonomy" id="2604897"/>
    <lineage>
        <taxon>Bacteria</taxon>
        <taxon>Candidatus Spechtiibacteriota</taxon>
    </lineage>
</organism>
<dbReference type="InterPro" id="IPR048301">
    <property type="entry name" value="NucS_C"/>
</dbReference>
<comment type="caution">
    <text evidence="3">The sequence shown here is derived from an EMBL/GenBank/DDBJ whole genome shotgun (WGS) entry which is preliminary data.</text>
</comment>
<protein>
    <submittedName>
        <fullName evidence="3">DUF91 domain-containing protein</fullName>
    </submittedName>
</protein>
<sequence>MDNNQSIENRGYWRIRMGYDNSGAEGAYKKGVIAIGFGAKKDLTHNVPDTWQEFQEMHKQDIGDISKPDQWFPAYIVHRFIKEMQQGDVVLTPINTEECYIGFITSDAYWKTDIYTDPHVRDVKWQGKIKTEYMNEEIRGSIYRRGTMHSLTKYAQEIEGFLGGMTSSGFGSNNASSLISSGLEFPKEKYLEGWLVANWDKLQDDVLKNYDIYSDEGEVLGQQFPVTTGKIDILAISKDKTEILVVELKKGRTSDDVVGQIQRYMGEIKIDKKRFKNIKKVKGLIIASQTDRRIKLALKMTNNIDFHTYKMSFQLQKEEDDL</sequence>
<dbReference type="InterPro" id="IPR011856">
    <property type="entry name" value="tRNA_endonuc-like_dom_sf"/>
</dbReference>
<dbReference type="GO" id="GO:0003677">
    <property type="term" value="F:DNA binding"/>
    <property type="evidence" value="ECO:0007669"/>
    <property type="project" value="UniProtKB-KW"/>
</dbReference>
<dbReference type="Pfam" id="PF01939">
    <property type="entry name" value="NucS_C"/>
    <property type="match status" value="1"/>
</dbReference>
<keyword evidence="1" id="KW-0238">DNA-binding</keyword>
<dbReference type="Proteomes" id="UP000449092">
    <property type="component" value="Unassembled WGS sequence"/>
</dbReference>
<dbReference type="CDD" id="cd22341">
    <property type="entry name" value="NucS-like"/>
    <property type="match status" value="1"/>
</dbReference>
<name>A0A845DAK2_9BACT</name>
<reference evidence="3 4" key="1">
    <citation type="submission" date="2019-09" db="EMBL/GenBank/DDBJ databases">
        <title>Characterisation of the sponge microbiome using genome-centric metagenomics.</title>
        <authorList>
            <person name="Engelberts J.P."/>
            <person name="Robbins S.J."/>
            <person name="De Goeij J.M."/>
            <person name="Aranda M."/>
            <person name="Bell S.C."/>
            <person name="Webster N.S."/>
        </authorList>
    </citation>
    <scope>NUCLEOTIDE SEQUENCE [LARGE SCALE GENOMIC DNA]</scope>
    <source>
        <strain evidence="3">SB0662_bin_43</strain>
    </source>
</reference>
<accession>A0A845DAK2</accession>
<gene>
    <name evidence="3" type="ORF">F4X82_03115</name>
</gene>